<keyword evidence="7" id="KW-0812">Transmembrane</keyword>
<keyword evidence="7" id="KW-1133">Transmembrane helix</keyword>
<evidence type="ECO:0000256" key="4">
    <source>
        <dbReference type="ARBA" id="ARBA00022679"/>
    </source>
</evidence>
<dbReference type="AlphaFoldDB" id="A0A0M1VTC7"/>
<evidence type="ECO:0000256" key="5">
    <source>
        <dbReference type="ARBA" id="ARBA00023136"/>
    </source>
</evidence>
<evidence type="ECO:0008006" key="10">
    <source>
        <dbReference type="Google" id="ProtNLM"/>
    </source>
</evidence>
<evidence type="ECO:0000256" key="7">
    <source>
        <dbReference type="SAM" id="Phobius"/>
    </source>
</evidence>
<accession>A0A0M1VTC7</accession>
<dbReference type="GO" id="GO:0005886">
    <property type="term" value="C:plasma membrane"/>
    <property type="evidence" value="ECO:0007669"/>
    <property type="project" value="UniProtKB-SubCell"/>
</dbReference>
<dbReference type="PANTHER" id="PTHR30606:SF10">
    <property type="entry name" value="PHOSPHATIDYLINOSITOL MANNOSIDE ACYLTRANSFERASE"/>
    <property type="match status" value="1"/>
</dbReference>
<keyword evidence="4" id="KW-0808">Transferase</keyword>
<dbReference type="InterPro" id="IPR004960">
    <property type="entry name" value="LipA_acyltrans"/>
</dbReference>
<organism evidence="8 9">
    <name type="scientific">Fusobacterium vincentii 4_1_13</name>
    <dbReference type="NCBI Taxonomy" id="469606"/>
    <lineage>
        <taxon>Bacteria</taxon>
        <taxon>Fusobacteriati</taxon>
        <taxon>Fusobacteriota</taxon>
        <taxon>Fusobacteriia</taxon>
        <taxon>Fusobacteriales</taxon>
        <taxon>Fusobacteriaceae</taxon>
        <taxon>Fusobacterium</taxon>
    </lineage>
</organism>
<dbReference type="GO" id="GO:0016746">
    <property type="term" value="F:acyltransferase activity"/>
    <property type="evidence" value="ECO:0007669"/>
    <property type="project" value="UniProtKB-KW"/>
</dbReference>
<name>A0A0M1VTC7_FUSVC</name>
<dbReference type="eggNOG" id="COG1560">
    <property type="taxonomic scope" value="Bacteria"/>
</dbReference>
<evidence type="ECO:0000256" key="2">
    <source>
        <dbReference type="ARBA" id="ARBA00022475"/>
    </source>
</evidence>
<keyword evidence="6" id="KW-0012">Acyltransferase</keyword>
<evidence type="ECO:0000256" key="6">
    <source>
        <dbReference type="ARBA" id="ARBA00023315"/>
    </source>
</evidence>
<keyword evidence="3" id="KW-0997">Cell inner membrane</keyword>
<reference evidence="8 9" key="1">
    <citation type="submission" date="2011-10" db="EMBL/GenBank/DDBJ databases">
        <title>The Genome Sequence of Fusobacterium sp. 4_1_13.</title>
        <authorList>
            <consortium name="The Broad Institute Genome Sequencing Platform"/>
            <person name="Earl A."/>
            <person name="Ward D."/>
            <person name="Feldgarden M."/>
            <person name="Gevers D."/>
            <person name="Strauss J."/>
            <person name="Ambrose C."/>
            <person name="Allen-Vercoe E."/>
            <person name="Young S.K."/>
            <person name="Zeng Q."/>
            <person name="Gargeya S."/>
            <person name="Fitzgerald M."/>
            <person name="Haas B."/>
            <person name="Abouelleil A."/>
            <person name="Alvarado L."/>
            <person name="Arachchi H.M."/>
            <person name="Berlin A."/>
            <person name="Brown A."/>
            <person name="Chapman S.B."/>
            <person name="Chen Z."/>
            <person name="Dunbar C."/>
            <person name="Freedman E."/>
            <person name="Gearin G."/>
            <person name="Goldberg J."/>
            <person name="Griggs A."/>
            <person name="Gujja S."/>
            <person name="Heiman D."/>
            <person name="Howarth C."/>
            <person name="Larson L."/>
            <person name="Lui A."/>
            <person name="MacDonald P.J."/>
            <person name="Montmayeur A."/>
            <person name="Murphy C."/>
            <person name="Neiman D."/>
            <person name="Pearson M."/>
            <person name="Priest M."/>
            <person name="Roberts A."/>
            <person name="Saif S."/>
            <person name="Shea T."/>
            <person name="Shenoy N."/>
            <person name="Sisk P."/>
            <person name="Stolte C."/>
            <person name="Sykes S."/>
            <person name="Wortman J."/>
            <person name="Nusbaum C."/>
            <person name="Birren B."/>
        </authorList>
    </citation>
    <scope>NUCLEOTIDE SEQUENCE [LARGE SCALE GENOMIC DNA]</scope>
    <source>
        <strain evidence="8 9">4_1_13</strain>
    </source>
</reference>
<comment type="subcellular location">
    <subcellularLocation>
        <location evidence="1">Cell inner membrane</location>
    </subcellularLocation>
</comment>
<dbReference type="PANTHER" id="PTHR30606">
    <property type="entry name" value="LIPID A BIOSYNTHESIS LAUROYL ACYLTRANSFERASE"/>
    <property type="match status" value="1"/>
</dbReference>
<evidence type="ECO:0000313" key="9">
    <source>
        <dbReference type="Proteomes" id="UP000004925"/>
    </source>
</evidence>
<evidence type="ECO:0000256" key="3">
    <source>
        <dbReference type="ARBA" id="ARBA00022519"/>
    </source>
</evidence>
<dbReference type="CDD" id="cd07984">
    <property type="entry name" value="LPLAT_LABLAT-like"/>
    <property type="match status" value="1"/>
</dbReference>
<gene>
    <name evidence="8" type="ORF">FSCG_00524</name>
</gene>
<keyword evidence="5 7" id="KW-0472">Membrane</keyword>
<proteinExistence type="predicted"/>
<dbReference type="EMBL" id="ACDE02000012">
    <property type="protein sequence ID" value="EEO39811.1"/>
    <property type="molecule type" value="Genomic_DNA"/>
</dbReference>
<keyword evidence="2" id="KW-1003">Cell membrane</keyword>
<dbReference type="RefSeq" id="WP_005913421.1">
    <property type="nucleotide sequence ID" value="NZ_KQ235735.1"/>
</dbReference>
<dbReference type="HOGENOM" id="CLU_049421_4_0_0"/>
<comment type="caution">
    <text evidence="8">The sequence shown here is derived from an EMBL/GenBank/DDBJ whole genome shotgun (WGS) entry which is preliminary data.</text>
</comment>
<protein>
    <recommendedName>
        <fullName evidence="10">Lauroyl acyltransferase</fullName>
    </recommendedName>
</protein>
<evidence type="ECO:0000256" key="1">
    <source>
        <dbReference type="ARBA" id="ARBA00004533"/>
    </source>
</evidence>
<dbReference type="Proteomes" id="UP000004925">
    <property type="component" value="Unassembled WGS sequence"/>
</dbReference>
<dbReference type="GO" id="GO:0009247">
    <property type="term" value="P:glycolipid biosynthetic process"/>
    <property type="evidence" value="ECO:0007669"/>
    <property type="project" value="UniProtKB-ARBA"/>
</dbReference>
<dbReference type="Pfam" id="PF03279">
    <property type="entry name" value="Lip_A_acyltrans"/>
    <property type="match status" value="1"/>
</dbReference>
<evidence type="ECO:0000313" key="8">
    <source>
        <dbReference type="EMBL" id="EEO39811.1"/>
    </source>
</evidence>
<sequence length="298" mass="35443">MYYIQYIVARFFIFILLLFPERLRFKFGDFLGTVAYKLIKSRRLTALINLKMAFPEKSEEEIEKIAKKSFKIMIKAFLCSLWFEKYLNKPKNIKIINQESIENAYKKGRGVMAATMHMGNMEASTVSAGEHKIITVAKKQRNPYINDYITKLRGKANYMEVIEKNEKTSRVLISKLKEKKIYALFSDHRDKGAIVNFFGKETKAPSGAISMALKFDMPFLLVYNTFNDDNTITVYVTDEIELKRTDNFKEDVQNNVQYLINIMEDVIRKYPEQWMWFHDRWNNFREYKKNLKNKERRK</sequence>
<feature type="transmembrane region" description="Helical" evidence="7">
    <location>
        <begin position="6"/>
        <end position="23"/>
    </location>
</feature>